<feature type="transmembrane region" description="Helical" evidence="1">
    <location>
        <begin position="21"/>
        <end position="45"/>
    </location>
</feature>
<accession>A0ABX0D7G3</accession>
<feature type="transmembrane region" description="Helical" evidence="1">
    <location>
        <begin position="51"/>
        <end position="72"/>
    </location>
</feature>
<keyword evidence="3" id="KW-1185">Reference proteome</keyword>
<evidence type="ECO:0000313" key="2">
    <source>
        <dbReference type="EMBL" id="NGN82827.1"/>
    </source>
</evidence>
<keyword evidence="1" id="KW-0472">Membrane</keyword>
<keyword evidence="1" id="KW-1133">Transmembrane helix</keyword>
<evidence type="ECO:0000256" key="1">
    <source>
        <dbReference type="SAM" id="Phobius"/>
    </source>
</evidence>
<gene>
    <name evidence="2" type="ORF">G6N77_05020</name>
</gene>
<dbReference type="EMBL" id="JAAKZI010000005">
    <property type="protein sequence ID" value="NGN82827.1"/>
    <property type="molecule type" value="Genomic_DNA"/>
</dbReference>
<proteinExistence type="predicted"/>
<reference evidence="2 3" key="1">
    <citation type="submission" date="2020-02" db="EMBL/GenBank/DDBJ databases">
        <title>Genome sequence of the type strain DSM 27180 of Arthrobacter silviterrae.</title>
        <authorList>
            <person name="Gao J."/>
            <person name="Sun J."/>
        </authorList>
    </citation>
    <scope>NUCLEOTIDE SEQUENCE [LARGE SCALE GENOMIC DNA]</scope>
    <source>
        <strain evidence="2 3">DSM 27180</strain>
    </source>
</reference>
<feature type="transmembrane region" description="Helical" evidence="1">
    <location>
        <begin position="79"/>
        <end position="99"/>
    </location>
</feature>
<protein>
    <submittedName>
        <fullName evidence="2">YrdB family protein</fullName>
    </submittedName>
</protein>
<comment type="caution">
    <text evidence="2">The sequence shown here is derived from an EMBL/GenBank/DDBJ whole genome shotgun (WGS) entry which is preliminary data.</text>
</comment>
<dbReference type="Pfam" id="PF10823">
    <property type="entry name" value="DUF2568"/>
    <property type="match status" value="1"/>
</dbReference>
<name>A0ABX0D7G3_9MICC</name>
<organism evidence="2 3">
    <name type="scientific">Arthrobacter silviterrae</name>
    <dbReference type="NCBI Taxonomy" id="2026658"/>
    <lineage>
        <taxon>Bacteria</taxon>
        <taxon>Bacillati</taxon>
        <taxon>Actinomycetota</taxon>
        <taxon>Actinomycetes</taxon>
        <taxon>Micrococcales</taxon>
        <taxon>Micrococcaceae</taxon>
        <taxon>Arthrobacter</taxon>
    </lineage>
</organism>
<dbReference type="Proteomes" id="UP000479226">
    <property type="component" value="Unassembled WGS sequence"/>
</dbReference>
<dbReference type="RefSeq" id="WP_165180920.1">
    <property type="nucleotide sequence ID" value="NZ_JAAKZI010000005.1"/>
</dbReference>
<dbReference type="InterPro" id="IPR021214">
    <property type="entry name" value="DUF2568"/>
</dbReference>
<keyword evidence="1" id="KW-0812">Transmembrane</keyword>
<sequence>MGRRRAEVPVAGAAGLNMSAAGMAAAAVGFLLEIGMVAAFLFWGFRHGSPWNLVLGLGVPAVVVVLWGIFMAPKSSRRLPVKMVAAVSLAAFVLAAAALLAAGAAVLGVIMLAVAVAWFAVSWVVERK</sequence>
<evidence type="ECO:0000313" key="3">
    <source>
        <dbReference type="Proteomes" id="UP000479226"/>
    </source>
</evidence>
<feature type="transmembrane region" description="Helical" evidence="1">
    <location>
        <begin position="105"/>
        <end position="125"/>
    </location>
</feature>